<evidence type="ECO:0000313" key="2">
    <source>
        <dbReference type="Proteomes" id="UP000829196"/>
    </source>
</evidence>
<dbReference type="Proteomes" id="UP000829196">
    <property type="component" value="Unassembled WGS sequence"/>
</dbReference>
<gene>
    <name evidence="1" type="ORF">KFK09_022637</name>
</gene>
<dbReference type="AlphaFoldDB" id="A0A8T3AJX9"/>
<keyword evidence="2" id="KW-1185">Reference proteome</keyword>
<protein>
    <submittedName>
        <fullName evidence="1">Uncharacterized protein</fullName>
    </submittedName>
</protein>
<proteinExistence type="predicted"/>
<organism evidence="1 2">
    <name type="scientific">Dendrobium nobile</name>
    <name type="common">Orchid</name>
    <dbReference type="NCBI Taxonomy" id="94219"/>
    <lineage>
        <taxon>Eukaryota</taxon>
        <taxon>Viridiplantae</taxon>
        <taxon>Streptophyta</taxon>
        <taxon>Embryophyta</taxon>
        <taxon>Tracheophyta</taxon>
        <taxon>Spermatophyta</taxon>
        <taxon>Magnoliopsida</taxon>
        <taxon>Liliopsida</taxon>
        <taxon>Asparagales</taxon>
        <taxon>Orchidaceae</taxon>
        <taxon>Epidendroideae</taxon>
        <taxon>Malaxideae</taxon>
        <taxon>Dendrobiinae</taxon>
        <taxon>Dendrobium</taxon>
    </lineage>
</organism>
<sequence>MHAFVSHGGMGPRCGAYGEAGSLIGTPELGESKLPFFKKMLLKPNARLCWRGG</sequence>
<comment type="caution">
    <text evidence="1">The sequence shown here is derived from an EMBL/GenBank/DDBJ whole genome shotgun (WGS) entry which is preliminary data.</text>
</comment>
<name>A0A8T3AJX9_DENNO</name>
<dbReference type="EMBL" id="JAGYWB010000016">
    <property type="protein sequence ID" value="KAI0496321.1"/>
    <property type="molecule type" value="Genomic_DNA"/>
</dbReference>
<reference evidence="1" key="1">
    <citation type="journal article" date="2022" name="Front. Genet.">
        <title>Chromosome-Scale Assembly of the Dendrobium nobile Genome Provides Insights Into the Molecular Mechanism of the Biosynthesis of the Medicinal Active Ingredient of Dendrobium.</title>
        <authorList>
            <person name="Xu Q."/>
            <person name="Niu S.-C."/>
            <person name="Li K.-L."/>
            <person name="Zheng P.-J."/>
            <person name="Zhang X.-J."/>
            <person name="Jia Y."/>
            <person name="Liu Y."/>
            <person name="Niu Y.-X."/>
            <person name="Yu L.-H."/>
            <person name="Chen D.-F."/>
            <person name="Zhang G.-Q."/>
        </authorList>
    </citation>
    <scope>NUCLEOTIDE SEQUENCE</scope>
    <source>
        <tissue evidence="1">Leaf</tissue>
    </source>
</reference>
<accession>A0A8T3AJX9</accession>
<evidence type="ECO:0000313" key="1">
    <source>
        <dbReference type="EMBL" id="KAI0496321.1"/>
    </source>
</evidence>